<dbReference type="PANTHER" id="PTHR36681:SF3">
    <property type="entry name" value="NUCLEAR GTPASE, GERMINAL CENTER-ASSOCIATED, TANDEM DUPLICATE 3"/>
    <property type="match status" value="1"/>
</dbReference>
<dbReference type="Proteomes" id="UP001305647">
    <property type="component" value="Unassembled WGS sequence"/>
</dbReference>
<reference evidence="5" key="2">
    <citation type="submission" date="2023-05" db="EMBL/GenBank/DDBJ databases">
        <authorList>
            <consortium name="Lawrence Berkeley National Laboratory"/>
            <person name="Steindorff A."/>
            <person name="Hensen N."/>
            <person name="Bonometti L."/>
            <person name="Westerberg I."/>
            <person name="Brannstrom I.O."/>
            <person name="Guillou S."/>
            <person name="Cros-Aarteil S."/>
            <person name="Calhoun S."/>
            <person name="Haridas S."/>
            <person name="Kuo A."/>
            <person name="Mondo S."/>
            <person name="Pangilinan J."/>
            <person name="Riley R."/>
            <person name="Labutti K."/>
            <person name="Andreopoulos B."/>
            <person name="Lipzen A."/>
            <person name="Chen C."/>
            <person name="Yanf M."/>
            <person name="Daum C."/>
            <person name="Ng V."/>
            <person name="Clum A."/>
            <person name="Ohm R."/>
            <person name="Martin F."/>
            <person name="Silar P."/>
            <person name="Natvig D."/>
            <person name="Lalanne C."/>
            <person name="Gautier V."/>
            <person name="Ament-Velasquez S.L."/>
            <person name="Kruys A."/>
            <person name="Hutchinson M.I."/>
            <person name="Powell A.J."/>
            <person name="Barry K."/>
            <person name="Miller A.N."/>
            <person name="Grigoriev I.V."/>
            <person name="Debuchy R."/>
            <person name="Gladieux P."/>
            <person name="Thoren M.H."/>
            <person name="Johannesson H."/>
        </authorList>
    </citation>
    <scope>NUCLEOTIDE SEQUENCE</scope>
    <source>
        <strain evidence="5">CBS 757.83</strain>
    </source>
</reference>
<dbReference type="PANTHER" id="PTHR36681">
    <property type="entry name" value="NUCLEAR GTPASE, GERMINAL CENTER-ASSOCIATED, TANDEM DUPLICATE 3"/>
    <property type="match status" value="1"/>
</dbReference>
<feature type="domain" description="Dynamin N-terminal" evidence="3">
    <location>
        <begin position="73"/>
        <end position="298"/>
    </location>
</feature>
<dbReference type="InterPro" id="IPR056024">
    <property type="entry name" value="DUF7605"/>
</dbReference>
<dbReference type="Gene3D" id="3.40.50.300">
    <property type="entry name" value="P-loop containing nucleotide triphosphate hydrolases"/>
    <property type="match status" value="1"/>
</dbReference>
<dbReference type="Pfam" id="PF24564">
    <property type="entry name" value="DUF7605"/>
    <property type="match status" value="1"/>
</dbReference>
<comment type="caution">
    <text evidence="5">The sequence shown here is derived from an EMBL/GenBank/DDBJ whole genome shotgun (WGS) entry which is preliminary data.</text>
</comment>
<reference evidence="5" key="1">
    <citation type="journal article" date="2023" name="Mol. Phylogenet. Evol.">
        <title>Genome-scale phylogeny and comparative genomics of the fungal order Sordariales.</title>
        <authorList>
            <person name="Hensen N."/>
            <person name="Bonometti L."/>
            <person name="Westerberg I."/>
            <person name="Brannstrom I.O."/>
            <person name="Guillou S."/>
            <person name="Cros-Aarteil S."/>
            <person name="Calhoun S."/>
            <person name="Haridas S."/>
            <person name="Kuo A."/>
            <person name="Mondo S."/>
            <person name="Pangilinan J."/>
            <person name="Riley R."/>
            <person name="LaButti K."/>
            <person name="Andreopoulos B."/>
            <person name="Lipzen A."/>
            <person name="Chen C."/>
            <person name="Yan M."/>
            <person name="Daum C."/>
            <person name="Ng V."/>
            <person name="Clum A."/>
            <person name="Steindorff A."/>
            <person name="Ohm R.A."/>
            <person name="Martin F."/>
            <person name="Silar P."/>
            <person name="Natvig D.O."/>
            <person name="Lalanne C."/>
            <person name="Gautier V."/>
            <person name="Ament-Velasquez S.L."/>
            <person name="Kruys A."/>
            <person name="Hutchinson M.I."/>
            <person name="Powell A.J."/>
            <person name="Barry K."/>
            <person name="Miller A.N."/>
            <person name="Grigoriev I.V."/>
            <person name="Debuchy R."/>
            <person name="Gladieux P."/>
            <person name="Hiltunen Thoren M."/>
            <person name="Johannesson H."/>
        </authorList>
    </citation>
    <scope>NUCLEOTIDE SEQUENCE</scope>
    <source>
        <strain evidence="5">CBS 757.83</strain>
    </source>
</reference>
<dbReference type="AlphaFoldDB" id="A0AAN6Q9T5"/>
<name>A0AAN6Q9T5_9PEZI</name>
<feature type="coiled-coil region" evidence="1">
    <location>
        <begin position="329"/>
        <end position="426"/>
    </location>
</feature>
<evidence type="ECO:0000259" key="3">
    <source>
        <dbReference type="Pfam" id="PF00350"/>
    </source>
</evidence>
<protein>
    <recommendedName>
        <fullName evidence="7">Nuclear GTPase SLIP-GC</fullName>
    </recommendedName>
</protein>
<dbReference type="InterPro" id="IPR027417">
    <property type="entry name" value="P-loop_NTPase"/>
</dbReference>
<evidence type="ECO:0000259" key="4">
    <source>
        <dbReference type="Pfam" id="PF24564"/>
    </source>
</evidence>
<gene>
    <name evidence="5" type="ORF">N658DRAFT_482183</name>
</gene>
<dbReference type="Pfam" id="PF00350">
    <property type="entry name" value="Dynamin_N"/>
    <property type="match status" value="1"/>
</dbReference>
<evidence type="ECO:0000313" key="6">
    <source>
        <dbReference type="Proteomes" id="UP001305647"/>
    </source>
</evidence>
<evidence type="ECO:0000256" key="1">
    <source>
        <dbReference type="SAM" id="Coils"/>
    </source>
</evidence>
<dbReference type="SUPFAM" id="SSF52540">
    <property type="entry name" value="P-loop containing nucleoside triphosphate hydrolases"/>
    <property type="match status" value="1"/>
</dbReference>
<feature type="region of interest" description="Disordered" evidence="2">
    <location>
        <begin position="750"/>
        <end position="813"/>
    </location>
</feature>
<keyword evidence="1" id="KW-0175">Coiled coil</keyword>
<sequence>MGEASSFGQPGPLQELSSDDFLEKLEAGVEAGLRILGEVKNAFANASSVPKIAKWIKSSTKLQSQAGSQRTVVGVVGSTGAGKSSVINATLDEECLVLTNCMRACRAVITEIAYNDSERDDEKYRAEVHFISRQDWIRELRVLQDDMHTADQSSLDMEQPSGDSSAAVAYEKIRSVYPFLNRNEVKKAKFDIQELRVASATSDQFLGLLEKFIDSKEKTAGRKKELGAMEYWPLVKVVKIFVPSPILKSGLILVDLPSVQDSNAARSAVASRYIQECSGLWVVAPITRTADDKVAQNLLGDTFRRQLQFVGTYSRITFICSKADDIDSMEKLQVVISELKQQMSDLDKGIDQCDTEIEELRSAMDASDDEDEILDEEPSASEAEAEKEAISKELAAQGLREAEARLAALRAESKELKKRCQPHQKELKEVKHEIKLRKSEVKHACISYRNESIDQDNAAHNDETFDPAHLQRDYTEIARKLPVFCVSSKAYQKMSGRLKNDERTSATFWMQTMEKPASTPLRKALVDPMTKQLAQSWEYVFSTCLPDMLDTLAESLGKSLRTFRKQTSQRQQLTKSSLFALVTRQGRFLEKGLKDTTELKGILRSGQKEANQLAVPVIAEAMADGYAICMKESGTSCWKRIKEYFVDHVEMERVEMFQTAARKTRDALSATLDEVEAAVDRNVEGIVEQINNDYSCLLRDESIFKELRAARESIRELLAQVDERFERVLRCPVDSTDLYRAEKALAMGGDHEAPATAVGSNVPSERPRSSAKTPTIPRTELSPATGSDGKTLIKLERSSTPALGGEDMPMWDV</sequence>
<feature type="domain" description="DUF7605" evidence="4">
    <location>
        <begin position="525"/>
        <end position="653"/>
    </location>
</feature>
<evidence type="ECO:0000256" key="2">
    <source>
        <dbReference type="SAM" id="MobiDB-lite"/>
    </source>
</evidence>
<accession>A0AAN6Q9T5</accession>
<keyword evidence="6" id="KW-1185">Reference proteome</keyword>
<dbReference type="InterPro" id="IPR045063">
    <property type="entry name" value="Dynamin_N"/>
</dbReference>
<dbReference type="EMBL" id="MU863624">
    <property type="protein sequence ID" value="KAK4106277.1"/>
    <property type="molecule type" value="Genomic_DNA"/>
</dbReference>
<proteinExistence type="predicted"/>
<evidence type="ECO:0008006" key="7">
    <source>
        <dbReference type="Google" id="ProtNLM"/>
    </source>
</evidence>
<organism evidence="5 6">
    <name type="scientific">Parathielavia hyrcaniae</name>
    <dbReference type="NCBI Taxonomy" id="113614"/>
    <lineage>
        <taxon>Eukaryota</taxon>
        <taxon>Fungi</taxon>
        <taxon>Dikarya</taxon>
        <taxon>Ascomycota</taxon>
        <taxon>Pezizomycotina</taxon>
        <taxon>Sordariomycetes</taxon>
        <taxon>Sordariomycetidae</taxon>
        <taxon>Sordariales</taxon>
        <taxon>Chaetomiaceae</taxon>
        <taxon>Parathielavia</taxon>
    </lineage>
</organism>
<evidence type="ECO:0000313" key="5">
    <source>
        <dbReference type="EMBL" id="KAK4106277.1"/>
    </source>
</evidence>